<evidence type="ECO:0000313" key="2">
    <source>
        <dbReference type="Proteomes" id="UP000183832"/>
    </source>
</evidence>
<dbReference type="Proteomes" id="UP000183832">
    <property type="component" value="Unassembled WGS sequence"/>
</dbReference>
<sequence length="98" mass="11551">MFEKLLIVNEKKTHILYKAGKRMSRVRNQNKNKQYVTAKNDKMTKKKSTPLLEFISNLFSVDFQTVKCQKLPICANVGRFYGLDYICHTLYFLLLLID</sequence>
<dbReference type="AlphaFoldDB" id="A0A1J1I713"/>
<evidence type="ECO:0000313" key="1">
    <source>
        <dbReference type="EMBL" id="CRK96040.1"/>
    </source>
</evidence>
<dbReference type="EMBL" id="CVRI01000043">
    <property type="protein sequence ID" value="CRK96040.1"/>
    <property type="molecule type" value="Genomic_DNA"/>
</dbReference>
<protein>
    <submittedName>
        <fullName evidence="1">CLUMA_CG009477, isoform A</fullName>
    </submittedName>
</protein>
<reference evidence="1 2" key="1">
    <citation type="submission" date="2015-04" db="EMBL/GenBank/DDBJ databases">
        <authorList>
            <person name="Syromyatnikov M.Y."/>
            <person name="Popov V.N."/>
        </authorList>
    </citation>
    <scope>NUCLEOTIDE SEQUENCE [LARGE SCALE GENOMIC DNA]</scope>
</reference>
<gene>
    <name evidence="1" type="ORF">CLUMA_CG009477</name>
</gene>
<organism evidence="1 2">
    <name type="scientific">Clunio marinus</name>
    <dbReference type="NCBI Taxonomy" id="568069"/>
    <lineage>
        <taxon>Eukaryota</taxon>
        <taxon>Metazoa</taxon>
        <taxon>Ecdysozoa</taxon>
        <taxon>Arthropoda</taxon>
        <taxon>Hexapoda</taxon>
        <taxon>Insecta</taxon>
        <taxon>Pterygota</taxon>
        <taxon>Neoptera</taxon>
        <taxon>Endopterygota</taxon>
        <taxon>Diptera</taxon>
        <taxon>Nematocera</taxon>
        <taxon>Chironomoidea</taxon>
        <taxon>Chironomidae</taxon>
        <taxon>Clunio</taxon>
    </lineage>
</organism>
<proteinExistence type="predicted"/>
<keyword evidence="2" id="KW-1185">Reference proteome</keyword>
<name>A0A1J1I713_9DIPT</name>
<accession>A0A1J1I713</accession>